<dbReference type="EMBL" id="OUUZ01000008">
    <property type="protein sequence ID" value="SPQ21533.1"/>
    <property type="molecule type" value="Genomic_DNA"/>
</dbReference>
<protein>
    <submittedName>
        <fullName evidence="1">B89ab809-ace2-4622-980e-e47404ee3af5</fullName>
    </submittedName>
</protein>
<dbReference type="PANTHER" id="PTHR38886:SF1">
    <property type="entry name" value="NACHT-NTPASE AND P-LOOP NTPASES N-TERMINAL DOMAIN-CONTAINING PROTEIN"/>
    <property type="match status" value="1"/>
</dbReference>
<gene>
    <name evidence="1" type="ORF">TT172_LOCUS3952</name>
</gene>
<organism evidence="1 2">
    <name type="scientific">Thermothielavioides terrestris</name>
    <dbReference type="NCBI Taxonomy" id="2587410"/>
    <lineage>
        <taxon>Eukaryota</taxon>
        <taxon>Fungi</taxon>
        <taxon>Dikarya</taxon>
        <taxon>Ascomycota</taxon>
        <taxon>Pezizomycotina</taxon>
        <taxon>Sordariomycetes</taxon>
        <taxon>Sordariomycetidae</taxon>
        <taxon>Sordariales</taxon>
        <taxon>Chaetomiaceae</taxon>
        <taxon>Thermothielavioides</taxon>
    </lineage>
</organism>
<sequence>MASPVSFGDVVAMSKIAWRVAHAFTKGRHSAPREFREVENQLYSLSAALAAFKDVCGDDVTVDPADLPARFRNGERDGLQTVTGILDNCRETLKHLEGIVDRYSIVAAGPKDKDPGKSRLRQWSAELLKNYRKIAWTTQAGDLAALRSQLMVHTNSLDLVLGIIVSSRTSRIEDSLRENSSMLKEIYSCLLNYQELGNPLERYNDPSLAHAELWIYYAKEKADEPADVTKSIVHLHHSTSIKTEENEARVVIQAVECQSYNQDQRVHRLEKVDVVFHMTSLEGEAAAKTLHQRLEDMRMELFITSLQYPRPDETVVLHLQATEVECEVAAISDAELLITRSRDDGQHRLIVTSRNRCTVLTQVLPDTFFAPPPSQAPSFASPTWLIQLDASGRRRVYHYPNGFRFLRFRNTSAERMFELGRNALLQGALPVRELAVREKTEDQL</sequence>
<dbReference type="PANTHER" id="PTHR38886">
    <property type="entry name" value="SESA DOMAIN-CONTAINING PROTEIN"/>
    <property type="match status" value="1"/>
</dbReference>
<reference evidence="1 2" key="1">
    <citation type="submission" date="2018-04" db="EMBL/GenBank/DDBJ databases">
        <authorList>
            <person name="Huttner S."/>
            <person name="Dainat J."/>
        </authorList>
    </citation>
    <scope>NUCLEOTIDE SEQUENCE [LARGE SCALE GENOMIC DNA]</scope>
</reference>
<evidence type="ECO:0000313" key="1">
    <source>
        <dbReference type="EMBL" id="SPQ21533.1"/>
    </source>
</evidence>
<accession>A0A3S4AMQ1</accession>
<evidence type="ECO:0000313" key="2">
    <source>
        <dbReference type="Proteomes" id="UP000289323"/>
    </source>
</evidence>
<proteinExistence type="predicted"/>
<name>A0A3S4AMQ1_9PEZI</name>
<dbReference type="AlphaFoldDB" id="A0A3S4AMQ1"/>
<dbReference type="Proteomes" id="UP000289323">
    <property type="component" value="Unassembled WGS sequence"/>
</dbReference>